<dbReference type="SMART" id="SM00388">
    <property type="entry name" value="HisKA"/>
    <property type="match status" value="1"/>
</dbReference>
<dbReference type="PANTHER" id="PTHR45436:SF5">
    <property type="entry name" value="SENSOR HISTIDINE KINASE TRCS"/>
    <property type="match status" value="1"/>
</dbReference>
<comment type="subcellular location">
    <subcellularLocation>
        <location evidence="2">Membrane</location>
    </subcellularLocation>
</comment>
<dbReference type="InterPro" id="IPR003594">
    <property type="entry name" value="HATPase_dom"/>
</dbReference>
<dbReference type="Pfam" id="PF00512">
    <property type="entry name" value="HisKA"/>
    <property type="match status" value="1"/>
</dbReference>
<keyword evidence="15" id="KW-1185">Reference proteome</keyword>
<evidence type="ECO:0000256" key="7">
    <source>
        <dbReference type="ARBA" id="ARBA00022777"/>
    </source>
</evidence>
<evidence type="ECO:0000256" key="1">
    <source>
        <dbReference type="ARBA" id="ARBA00000085"/>
    </source>
</evidence>
<dbReference type="AlphaFoldDB" id="A0A1I6FPI4"/>
<dbReference type="RefSeq" id="WP_090211056.1">
    <property type="nucleotide sequence ID" value="NZ_FOYO01000001.1"/>
</dbReference>
<dbReference type="PROSITE" id="PS50109">
    <property type="entry name" value="HIS_KIN"/>
    <property type="match status" value="1"/>
</dbReference>
<proteinExistence type="predicted"/>
<dbReference type="Gene3D" id="6.10.340.10">
    <property type="match status" value="1"/>
</dbReference>
<dbReference type="InterPro" id="IPR025908">
    <property type="entry name" value="Sensor_TM1"/>
</dbReference>
<sequence length="572" mass="61995">MSLVSRFSVADSRPAKNAELVMGEDWTQSGDGVEQELRTRREKRTLISLNRSPLARKIITFNLLALVLLVAGVLFLNPFRDSLVAQREVAFVSEAQLIADVFEAQLAINGDEAGLENPSATLSALDIAPGVEVFVFSPSQALLASTIGTERPLLPGTEKLLNDKNGTIITGFLNSIWEGISGAFGSNQKQMPNVTGEDEARKLLASAAAGETQIRTGLDGAGGSIFSVATPIERNGQVLGVIALSTVAGQIDDLVRSEREQVLQMFVIAILVSIGLSLVLASTIANPLSDLAAAAELGQDKNARKVSPSRVRIPDLTARPDEIGRLSGAMRGMVSALYERIDANEQFAADVAHEIKNPLASLRSAVGTLHVAKTDEQRGRLLDVIEHDVRRLDRLVSDISNASRLDSELVKEDEEPFDLMRMIHNLTEYLGQQAAENGVEFIMDVPNEPIIIHGLEARLAQVFVNLITNATSFCEEGDAVRIWARRRDNRVLVVVEDTGPGIPEQALNKVFNRFYSERPERQFGNHSGLGLAISKQIIEAHGGVIWAENIRPTDADVTSEPLGARFVVGLPT</sequence>
<dbReference type="InterPro" id="IPR036097">
    <property type="entry name" value="HisK_dim/P_sf"/>
</dbReference>
<dbReference type="InterPro" id="IPR003661">
    <property type="entry name" value="HisK_dim/P_dom"/>
</dbReference>
<name>A0A1I6FPI4_9RHOB</name>
<evidence type="ECO:0000256" key="6">
    <source>
        <dbReference type="ARBA" id="ARBA00022692"/>
    </source>
</evidence>
<dbReference type="SUPFAM" id="SSF47384">
    <property type="entry name" value="Homodimeric domain of signal transducing histidine kinase"/>
    <property type="match status" value="1"/>
</dbReference>
<dbReference type="GO" id="GO:0005886">
    <property type="term" value="C:plasma membrane"/>
    <property type="evidence" value="ECO:0007669"/>
    <property type="project" value="TreeGrafter"/>
</dbReference>
<keyword evidence="10 11" id="KW-0472">Membrane</keyword>
<feature type="transmembrane region" description="Helical" evidence="11">
    <location>
        <begin position="262"/>
        <end position="281"/>
    </location>
</feature>
<evidence type="ECO:0000259" key="12">
    <source>
        <dbReference type="PROSITE" id="PS50109"/>
    </source>
</evidence>
<evidence type="ECO:0000256" key="2">
    <source>
        <dbReference type="ARBA" id="ARBA00004370"/>
    </source>
</evidence>
<evidence type="ECO:0000256" key="10">
    <source>
        <dbReference type="ARBA" id="ARBA00023136"/>
    </source>
</evidence>
<evidence type="ECO:0000256" key="4">
    <source>
        <dbReference type="ARBA" id="ARBA00022553"/>
    </source>
</evidence>
<dbReference type="PROSITE" id="PS50885">
    <property type="entry name" value="HAMP"/>
    <property type="match status" value="1"/>
</dbReference>
<dbReference type="SMART" id="SM00387">
    <property type="entry name" value="HATPase_c"/>
    <property type="match status" value="1"/>
</dbReference>
<feature type="transmembrane region" description="Helical" evidence="11">
    <location>
        <begin position="58"/>
        <end position="77"/>
    </location>
</feature>
<dbReference type="Pfam" id="PF02518">
    <property type="entry name" value="HATPase_c"/>
    <property type="match status" value="1"/>
</dbReference>
<dbReference type="Pfam" id="PF13755">
    <property type="entry name" value="Sensor_TM1"/>
    <property type="match status" value="1"/>
</dbReference>
<dbReference type="EMBL" id="FOYO01000001">
    <property type="protein sequence ID" value="SFR31860.1"/>
    <property type="molecule type" value="Genomic_DNA"/>
</dbReference>
<dbReference type="EC" id="2.7.13.3" evidence="3"/>
<evidence type="ECO:0000313" key="15">
    <source>
        <dbReference type="Proteomes" id="UP000199658"/>
    </source>
</evidence>
<gene>
    <name evidence="14" type="ORF">SAMN04488002_0018</name>
</gene>
<protein>
    <recommendedName>
        <fullName evidence="3">histidine kinase</fullName>
        <ecNumber evidence="3">2.7.13.3</ecNumber>
    </recommendedName>
</protein>
<feature type="domain" description="Histidine kinase" evidence="12">
    <location>
        <begin position="350"/>
        <end position="572"/>
    </location>
</feature>
<evidence type="ECO:0000259" key="13">
    <source>
        <dbReference type="PROSITE" id="PS50885"/>
    </source>
</evidence>
<dbReference type="PANTHER" id="PTHR45436">
    <property type="entry name" value="SENSOR HISTIDINE KINASE YKOH"/>
    <property type="match status" value="1"/>
</dbReference>
<keyword evidence="5" id="KW-0808">Transferase</keyword>
<dbReference type="STRING" id="670154.SAMN04488002_0018"/>
<keyword evidence="4" id="KW-0597">Phosphoprotein</keyword>
<keyword evidence="6 11" id="KW-0812">Transmembrane</keyword>
<evidence type="ECO:0000256" key="5">
    <source>
        <dbReference type="ARBA" id="ARBA00022679"/>
    </source>
</evidence>
<feature type="domain" description="HAMP" evidence="13">
    <location>
        <begin position="311"/>
        <end position="342"/>
    </location>
</feature>
<dbReference type="PRINTS" id="PR00344">
    <property type="entry name" value="BCTRLSENSOR"/>
</dbReference>
<dbReference type="Gene3D" id="3.30.565.10">
    <property type="entry name" value="Histidine kinase-like ATPase, C-terminal domain"/>
    <property type="match status" value="1"/>
</dbReference>
<comment type="catalytic activity">
    <reaction evidence="1">
        <text>ATP + protein L-histidine = ADP + protein N-phospho-L-histidine.</text>
        <dbReference type="EC" id="2.7.13.3"/>
    </reaction>
</comment>
<keyword evidence="7 14" id="KW-0418">Kinase</keyword>
<evidence type="ECO:0000256" key="3">
    <source>
        <dbReference type="ARBA" id="ARBA00012438"/>
    </source>
</evidence>
<accession>A0A1I6FPI4</accession>
<dbReference type="GO" id="GO:0000155">
    <property type="term" value="F:phosphorelay sensor kinase activity"/>
    <property type="evidence" value="ECO:0007669"/>
    <property type="project" value="InterPro"/>
</dbReference>
<dbReference type="Proteomes" id="UP000199658">
    <property type="component" value="Unassembled WGS sequence"/>
</dbReference>
<evidence type="ECO:0000256" key="8">
    <source>
        <dbReference type="ARBA" id="ARBA00022989"/>
    </source>
</evidence>
<keyword evidence="9" id="KW-0902">Two-component regulatory system</keyword>
<reference evidence="15" key="1">
    <citation type="submission" date="2016-10" db="EMBL/GenBank/DDBJ databases">
        <authorList>
            <person name="Varghese N."/>
            <person name="Submissions S."/>
        </authorList>
    </citation>
    <scope>NUCLEOTIDE SEQUENCE [LARGE SCALE GENOMIC DNA]</scope>
    <source>
        <strain evidence="15">DSM 26921</strain>
    </source>
</reference>
<dbReference type="InterPro" id="IPR003660">
    <property type="entry name" value="HAMP_dom"/>
</dbReference>
<evidence type="ECO:0000256" key="9">
    <source>
        <dbReference type="ARBA" id="ARBA00023012"/>
    </source>
</evidence>
<dbReference type="InterPro" id="IPR036890">
    <property type="entry name" value="HATPase_C_sf"/>
</dbReference>
<dbReference type="InterPro" id="IPR050428">
    <property type="entry name" value="TCS_sensor_his_kinase"/>
</dbReference>
<keyword evidence="8 11" id="KW-1133">Transmembrane helix</keyword>
<dbReference type="SUPFAM" id="SSF55874">
    <property type="entry name" value="ATPase domain of HSP90 chaperone/DNA topoisomerase II/histidine kinase"/>
    <property type="match status" value="1"/>
</dbReference>
<evidence type="ECO:0000256" key="11">
    <source>
        <dbReference type="SAM" id="Phobius"/>
    </source>
</evidence>
<dbReference type="InterPro" id="IPR005467">
    <property type="entry name" value="His_kinase_dom"/>
</dbReference>
<dbReference type="CDD" id="cd00082">
    <property type="entry name" value="HisKA"/>
    <property type="match status" value="1"/>
</dbReference>
<dbReference type="Gene3D" id="1.10.287.130">
    <property type="match status" value="1"/>
</dbReference>
<dbReference type="InterPro" id="IPR004358">
    <property type="entry name" value="Sig_transdc_His_kin-like_C"/>
</dbReference>
<organism evidence="14 15">
    <name type="scientific">Litoreibacter janthinus</name>
    <dbReference type="NCBI Taxonomy" id="670154"/>
    <lineage>
        <taxon>Bacteria</taxon>
        <taxon>Pseudomonadati</taxon>
        <taxon>Pseudomonadota</taxon>
        <taxon>Alphaproteobacteria</taxon>
        <taxon>Rhodobacterales</taxon>
        <taxon>Roseobacteraceae</taxon>
        <taxon>Litoreibacter</taxon>
    </lineage>
</organism>
<dbReference type="OrthoDB" id="9805942at2"/>
<evidence type="ECO:0000313" key="14">
    <source>
        <dbReference type="EMBL" id="SFR31860.1"/>
    </source>
</evidence>